<name>A0ABN9DFT5_9NEOB</name>
<protein>
    <submittedName>
        <fullName evidence="2">Uncharacterized protein</fullName>
    </submittedName>
</protein>
<feature type="transmembrane region" description="Helical" evidence="1">
    <location>
        <begin position="12"/>
        <end position="35"/>
    </location>
</feature>
<evidence type="ECO:0000256" key="1">
    <source>
        <dbReference type="SAM" id="Phobius"/>
    </source>
</evidence>
<accession>A0ABN9DFT5</accession>
<evidence type="ECO:0000313" key="3">
    <source>
        <dbReference type="Proteomes" id="UP001162483"/>
    </source>
</evidence>
<evidence type="ECO:0000313" key="2">
    <source>
        <dbReference type="EMBL" id="CAI9571168.1"/>
    </source>
</evidence>
<keyword evidence="3" id="KW-1185">Reference proteome</keyword>
<keyword evidence="1" id="KW-0472">Membrane</keyword>
<gene>
    <name evidence="2" type="ORF">SPARVUS_LOCUS7197634</name>
</gene>
<feature type="non-terminal residue" evidence="2">
    <location>
        <position position="51"/>
    </location>
</feature>
<dbReference type="EMBL" id="CATNWA010014383">
    <property type="protein sequence ID" value="CAI9571168.1"/>
    <property type="molecule type" value="Genomic_DNA"/>
</dbReference>
<sequence>MTLCRKELTCGAIKGLTVCCFTVVCVSTVSTLLVCRRVLSFGNAPRSPGAG</sequence>
<proteinExistence type="predicted"/>
<dbReference type="Proteomes" id="UP001162483">
    <property type="component" value="Unassembled WGS sequence"/>
</dbReference>
<organism evidence="2 3">
    <name type="scientific">Staurois parvus</name>
    <dbReference type="NCBI Taxonomy" id="386267"/>
    <lineage>
        <taxon>Eukaryota</taxon>
        <taxon>Metazoa</taxon>
        <taxon>Chordata</taxon>
        <taxon>Craniata</taxon>
        <taxon>Vertebrata</taxon>
        <taxon>Euteleostomi</taxon>
        <taxon>Amphibia</taxon>
        <taxon>Batrachia</taxon>
        <taxon>Anura</taxon>
        <taxon>Neobatrachia</taxon>
        <taxon>Ranoidea</taxon>
        <taxon>Ranidae</taxon>
        <taxon>Staurois</taxon>
    </lineage>
</organism>
<keyword evidence="1" id="KW-1133">Transmembrane helix</keyword>
<reference evidence="2" key="1">
    <citation type="submission" date="2023-05" db="EMBL/GenBank/DDBJ databases">
        <authorList>
            <person name="Stuckert A."/>
        </authorList>
    </citation>
    <scope>NUCLEOTIDE SEQUENCE</scope>
</reference>
<keyword evidence="1" id="KW-0812">Transmembrane</keyword>
<comment type="caution">
    <text evidence="2">The sequence shown here is derived from an EMBL/GenBank/DDBJ whole genome shotgun (WGS) entry which is preliminary data.</text>
</comment>